<evidence type="ECO:0000313" key="3">
    <source>
        <dbReference type="Proteomes" id="UP000324800"/>
    </source>
</evidence>
<protein>
    <submittedName>
        <fullName evidence="2">Uncharacterized protein</fullName>
    </submittedName>
</protein>
<organism evidence="2 3">
    <name type="scientific">Streblomastix strix</name>
    <dbReference type="NCBI Taxonomy" id="222440"/>
    <lineage>
        <taxon>Eukaryota</taxon>
        <taxon>Metamonada</taxon>
        <taxon>Preaxostyla</taxon>
        <taxon>Oxymonadida</taxon>
        <taxon>Streblomastigidae</taxon>
        <taxon>Streblomastix</taxon>
    </lineage>
</organism>
<dbReference type="Proteomes" id="UP000324800">
    <property type="component" value="Unassembled WGS sequence"/>
</dbReference>
<name>A0A5J4X7R7_9EUKA</name>
<comment type="caution">
    <text evidence="2">The sequence shown here is derived from an EMBL/GenBank/DDBJ whole genome shotgun (WGS) entry which is preliminary data.</text>
</comment>
<accession>A0A5J4X7R7</accession>
<gene>
    <name evidence="2" type="ORF">EZS28_001182</name>
</gene>
<feature type="region of interest" description="Disordered" evidence="1">
    <location>
        <begin position="77"/>
        <end position="98"/>
    </location>
</feature>
<dbReference type="EMBL" id="SNRW01000117">
    <property type="protein sequence ID" value="KAA6403290.1"/>
    <property type="molecule type" value="Genomic_DNA"/>
</dbReference>
<feature type="compositionally biased region" description="Basic and acidic residues" evidence="1">
    <location>
        <begin position="78"/>
        <end position="88"/>
    </location>
</feature>
<reference evidence="2 3" key="1">
    <citation type="submission" date="2019-03" db="EMBL/GenBank/DDBJ databases">
        <title>Single cell metagenomics reveals metabolic interactions within the superorganism composed of flagellate Streblomastix strix and complex community of Bacteroidetes bacteria on its surface.</title>
        <authorList>
            <person name="Treitli S.C."/>
            <person name="Kolisko M."/>
            <person name="Husnik F."/>
            <person name="Keeling P."/>
            <person name="Hampl V."/>
        </authorList>
    </citation>
    <scope>NUCLEOTIDE SEQUENCE [LARGE SCALE GENOMIC DNA]</scope>
    <source>
        <strain evidence="2">ST1C</strain>
    </source>
</reference>
<evidence type="ECO:0000256" key="1">
    <source>
        <dbReference type="SAM" id="MobiDB-lite"/>
    </source>
</evidence>
<evidence type="ECO:0000313" key="2">
    <source>
        <dbReference type="EMBL" id="KAA6403290.1"/>
    </source>
</evidence>
<dbReference type="AlphaFoldDB" id="A0A5J4X7R7"/>
<proteinExistence type="predicted"/>
<sequence>MKMCSMYVPKNVVLDQIMMNEMNLRKDPFVIQYNVISEKRVGYDIPTPSQDPNYYQIDNDVQDDDDDCIVEAVDAADDSERVNEKEDQGECEYTPYYE</sequence>